<proteinExistence type="predicted"/>
<dbReference type="OrthoDB" id="3781969at2"/>
<organism evidence="1 2">
    <name type="scientific">Streptomyces violaceusniger</name>
    <dbReference type="NCBI Taxonomy" id="68280"/>
    <lineage>
        <taxon>Bacteria</taxon>
        <taxon>Bacillati</taxon>
        <taxon>Actinomycetota</taxon>
        <taxon>Actinomycetes</taxon>
        <taxon>Kitasatosporales</taxon>
        <taxon>Streptomycetaceae</taxon>
        <taxon>Streptomyces</taxon>
        <taxon>Streptomyces violaceusniger group</taxon>
    </lineage>
</organism>
<name>A0A0X3WSU9_STRVO</name>
<gene>
    <name evidence="1" type="ORF">ADL28_17355</name>
</gene>
<protein>
    <submittedName>
        <fullName evidence="1">Uncharacterized protein</fullName>
    </submittedName>
</protein>
<dbReference type="Proteomes" id="UP000053413">
    <property type="component" value="Unassembled WGS sequence"/>
</dbReference>
<evidence type="ECO:0000313" key="2">
    <source>
        <dbReference type="Proteomes" id="UP000053413"/>
    </source>
</evidence>
<comment type="caution">
    <text evidence="1">The sequence shown here is derived from an EMBL/GenBank/DDBJ whole genome shotgun (WGS) entry which is preliminary data.</text>
</comment>
<reference evidence="2" key="1">
    <citation type="submission" date="2015-10" db="EMBL/GenBank/DDBJ databases">
        <authorList>
            <person name="Ju K.-S."/>
            <person name="Doroghazi J.R."/>
            <person name="Metcalf W.W."/>
        </authorList>
    </citation>
    <scope>NUCLEOTIDE SEQUENCE [LARGE SCALE GENOMIC DNA]</scope>
    <source>
        <strain evidence="2">NRRL F-8817</strain>
    </source>
</reference>
<dbReference type="EMBL" id="LLZJ01000199">
    <property type="protein sequence ID" value="KUL59933.1"/>
    <property type="molecule type" value="Genomic_DNA"/>
</dbReference>
<evidence type="ECO:0000313" key="1">
    <source>
        <dbReference type="EMBL" id="KUL59933.1"/>
    </source>
</evidence>
<sequence length="124" mass="13868">MIDIEESLREMMECEGALAASLVDYLSRITLGAVQTPHGPDLEKVAHGDTDVLRAKLSTLELLGYDPDRLDDIVVTLDTEYHLIRPLRQRARQGVFLYLVADRARVDLDAARAAMRAVAHRLDV</sequence>
<dbReference type="RefSeq" id="WP_059144641.1">
    <property type="nucleotide sequence ID" value="NZ_LLZJ01000199.1"/>
</dbReference>
<dbReference type="GeneID" id="97436131"/>
<dbReference type="AlphaFoldDB" id="A0A0X3WSU9"/>
<accession>A0A0X3WSU9</accession>